<evidence type="ECO:0008006" key="5">
    <source>
        <dbReference type="Google" id="ProtNLM"/>
    </source>
</evidence>
<feature type="chain" id="PRO_5040506727" description="Neuropeptide" evidence="2">
    <location>
        <begin position="17"/>
        <end position="426"/>
    </location>
</feature>
<dbReference type="Proteomes" id="UP001152798">
    <property type="component" value="Chromosome 5"/>
</dbReference>
<gene>
    <name evidence="3" type="ORF">NEZAVI_LOCUS11615</name>
</gene>
<reference evidence="3" key="1">
    <citation type="submission" date="2022-01" db="EMBL/GenBank/DDBJ databases">
        <authorList>
            <person name="King R."/>
        </authorList>
    </citation>
    <scope>NUCLEOTIDE SEQUENCE</scope>
</reference>
<protein>
    <recommendedName>
        <fullName evidence="5">Neuropeptide</fullName>
    </recommendedName>
</protein>
<keyword evidence="4" id="KW-1185">Reference proteome</keyword>
<evidence type="ECO:0000313" key="3">
    <source>
        <dbReference type="EMBL" id="CAH1402908.1"/>
    </source>
</evidence>
<feature type="signal peptide" evidence="2">
    <location>
        <begin position="1"/>
        <end position="16"/>
    </location>
</feature>
<feature type="compositionally biased region" description="Low complexity" evidence="1">
    <location>
        <begin position="108"/>
        <end position="126"/>
    </location>
</feature>
<proteinExistence type="predicted"/>
<dbReference type="OrthoDB" id="10664312at2759"/>
<feature type="region of interest" description="Disordered" evidence="1">
    <location>
        <begin position="84"/>
        <end position="126"/>
    </location>
</feature>
<dbReference type="EMBL" id="OV725081">
    <property type="protein sequence ID" value="CAH1402908.1"/>
    <property type="molecule type" value="Genomic_DNA"/>
</dbReference>
<organism evidence="3 4">
    <name type="scientific">Nezara viridula</name>
    <name type="common">Southern green stink bug</name>
    <name type="synonym">Cimex viridulus</name>
    <dbReference type="NCBI Taxonomy" id="85310"/>
    <lineage>
        <taxon>Eukaryota</taxon>
        <taxon>Metazoa</taxon>
        <taxon>Ecdysozoa</taxon>
        <taxon>Arthropoda</taxon>
        <taxon>Hexapoda</taxon>
        <taxon>Insecta</taxon>
        <taxon>Pterygota</taxon>
        <taxon>Neoptera</taxon>
        <taxon>Paraneoptera</taxon>
        <taxon>Hemiptera</taxon>
        <taxon>Heteroptera</taxon>
        <taxon>Panheteroptera</taxon>
        <taxon>Pentatomomorpha</taxon>
        <taxon>Pentatomoidea</taxon>
        <taxon>Pentatomidae</taxon>
        <taxon>Pentatominae</taxon>
        <taxon>Nezara</taxon>
    </lineage>
</organism>
<dbReference type="AlphaFoldDB" id="A0A9P0MPX8"/>
<evidence type="ECO:0000313" key="4">
    <source>
        <dbReference type="Proteomes" id="UP001152798"/>
    </source>
</evidence>
<evidence type="ECO:0000256" key="2">
    <source>
        <dbReference type="SAM" id="SignalP"/>
    </source>
</evidence>
<sequence>MNILIVLLSLTALSECIPNKDILPIKSTTTTTENYETAVIKDFIRNIEKLYPTQTEKQSQTNNETSSSNEEITDELIASVLKEPDSEAPSPASSDDENSPPSYLEKWPPTTTSNTPPKPVPGIIKPPVMNSLNKKIDLLDPSYDNLGGFSTQSSVSQYKLPSAQQEHNVPSAQLQRKVPSAQLQHKVPSAQLQHKVPSAKQKLESPPSFDYVLKNIPLPYNPSSFYDQEDRAQPVIPQKEYPYYLHSYIPQEMYPIHYQSFLMPQEQPQSSNLHQVHNIPLINYGRVPFAPMYANSNAYFGQPQYLPYLNQPPQSYGTLSHIVSYVPSHIPQEQFQPTQFNAPQGVSFQPSGYMPLQLSEEDIISLIRKFEDKYSSGAYSVSLNPPSIPVQSYSNQPKHGSVASNSEEDFKRLFPVKSPAPLPYYR</sequence>
<keyword evidence="2" id="KW-0732">Signal</keyword>
<feature type="compositionally biased region" description="Low complexity" evidence="1">
    <location>
        <begin position="61"/>
        <end position="70"/>
    </location>
</feature>
<evidence type="ECO:0000256" key="1">
    <source>
        <dbReference type="SAM" id="MobiDB-lite"/>
    </source>
</evidence>
<name>A0A9P0MPX8_NEZVI</name>
<accession>A0A9P0MPX8</accession>
<feature type="region of interest" description="Disordered" evidence="1">
    <location>
        <begin position="52"/>
        <end position="72"/>
    </location>
</feature>